<protein>
    <submittedName>
        <fullName evidence="2">NYN domain-containing protein</fullName>
    </submittedName>
</protein>
<dbReference type="OrthoDB" id="9800236at2"/>
<feature type="domain" description="NYN" evidence="1">
    <location>
        <begin position="9"/>
        <end position="172"/>
    </location>
</feature>
<dbReference type="InterPro" id="IPR047140">
    <property type="entry name" value="LabA"/>
</dbReference>
<dbReference type="RefSeq" id="WP_161254541.1">
    <property type="nucleotide sequence ID" value="NZ_WXEY01000002.1"/>
</dbReference>
<dbReference type="Proteomes" id="UP000463470">
    <property type="component" value="Unassembled WGS sequence"/>
</dbReference>
<accession>A0A845L6X3</accession>
<dbReference type="Gene3D" id="3.40.50.1010">
    <property type="entry name" value="5'-nuclease"/>
    <property type="match status" value="1"/>
</dbReference>
<dbReference type="Pfam" id="PF01936">
    <property type="entry name" value="NYN"/>
    <property type="match status" value="1"/>
</dbReference>
<name>A0A845L6X3_9FIRM</name>
<sequence>MRIGRTIWLIDAAYLFNGQESVSNSYAFDYLKLQNKLEMDGKIDRAYYLNCTHDPPSDRQTHFHTWLQKPKPEGPNIIPILYKLKLKEYDCPHCKMKYSLPVQKGVDVGLATLIVSLGHQHQYDNLILSSGDSDLKDAIVFMKKNLGKRLELCVFRYGIASELDSYADNIYWINDFYLEVSKEKT</sequence>
<keyword evidence="3" id="KW-1185">Reference proteome</keyword>
<comment type="caution">
    <text evidence="2">The sequence shown here is derived from an EMBL/GenBank/DDBJ whole genome shotgun (WGS) entry which is preliminary data.</text>
</comment>
<evidence type="ECO:0000259" key="1">
    <source>
        <dbReference type="Pfam" id="PF01936"/>
    </source>
</evidence>
<dbReference type="AlphaFoldDB" id="A0A845L6X3"/>
<evidence type="ECO:0000313" key="3">
    <source>
        <dbReference type="Proteomes" id="UP000463470"/>
    </source>
</evidence>
<gene>
    <name evidence="2" type="ORF">GTO91_02815</name>
</gene>
<dbReference type="InterPro" id="IPR021139">
    <property type="entry name" value="NYN"/>
</dbReference>
<dbReference type="GO" id="GO:0004540">
    <property type="term" value="F:RNA nuclease activity"/>
    <property type="evidence" value="ECO:0007669"/>
    <property type="project" value="InterPro"/>
</dbReference>
<evidence type="ECO:0000313" key="2">
    <source>
        <dbReference type="EMBL" id="MZP28651.1"/>
    </source>
</evidence>
<dbReference type="PANTHER" id="PTHR35458">
    <property type="entry name" value="SLR0755 PROTEIN"/>
    <property type="match status" value="1"/>
</dbReference>
<dbReference type="EMBL" id="WXEY01000002">
    <property type="protein sequence ID" value="MZP28651.1"/>
    <property type="molecule type" value="Genomic_DNA"/>
</dbReference>
<dbReference type="PANTHER" id="PTHR35458:SF8">
    <property type="entry name" value="SLR0650 PROTEIN"/>
    <property type="match status" value="1"/>
</dbReference>
<organism evidence="2 3">
    <name type="scientific">Heliomicrobium undosum</name>
    <dbReference type="NCBI Taxonomy" id="121734"/>
    <lineage>
        <taxon>Bacteria</taxon>
        <taxon>Bacillati</taxon>
        <taxon>Bacillota</taxon>
        <taxon>Clostridia</taxon>
        <taxon>Eubacteriales</taxon>
        <taxon>Heliobacteriaceae</taxon>
        <taxon>Heliomicrobium</taxon>
    </lineage>
</organism>
<reference evidence="2 3" key="1">
    <citation type="submission" date="2020-01" db="EMBL/GenBank/DDBJ databases">
        <title>Whole-genome sequence of Heliobacterium undosum DSM 13378.</title>
        <authorList>
            <person name="Kyndt J.A."/>
            <person name="Meyer T.E."/>
        </authorList>
    </citation>
    <scope>NUCLEOTIDE SEQUENCE [LARGE SCALE GENOMIC DNA]</scope>
    <source>
        <strain evidence="2 3">DSM 13378</strain>
    </source>
</reference>
<proteinExistence type="predicted"/>